<evidence type="ECO:0000313" key="3">
    <source>
        <dbReference type="Proteomes" id="UP000235371"/>
    </source>
</evidence>
<accession>A0A2J6SKW7</accession>
<dbReference type="PANTHER" id="PTHR45648">
    <property type="entry name" value="GDSL LIPASE/ACYLHYDROLASE FAMILY PROTEIN (AFU_ORTHOLOGUE AFUA_4G14700)"/>
    <property type="match status" value="1"/>
</dbReference>
<name>A0A2J6SKW7_9HELO</name>
<dbReference type="SUPFAM" id="SSF52266">
    <property type="entry name" value="SGNH hydrolase"/>
    <property type="match status" value="1"/>
</dbReference>
<sequence>MIQYSGDSYSQTGFSITGTKPSVSNPIGNPAFPGYTTTSNGNNWITYLLHPSSASTLLNYNLASGGATTDASLNLSPLPSNSLTASNTLIGIWIGVNDVGNAWSNANWPTLSQKIIDQYFTQVQELYASGVRNFLFLTVPPIQKTPAAMAQPNFTQSTEGAAVGDYNKLLVKAVDYFKAKNEGVTTWVYDTGDAFNTAIASPKTYGAKDASCYNGDGTSCLWFNGYHPGQAIHKLVAAGVAALVGL</sequence>
<dbReference type="Proteomes" id="UP000235371">
    <property type="component" value="Unassembled WGS sequence"/>
</dbReference>
<dbReference type="AlphaFoldDB" id="A0A2J6SKW7"/>
<dbReference type="InterPro" id="IPR036514">
    <property type="entry name" value="SGNH_hydro_sf"/>
</dbReference>
<dbReference type="OrthoDB" id="1600564at2759"/>
<evidence type="ECO:0000313" key="2">
    <source>
        <dbReference type="EMBL" id="PMD51394.1"/>
    </source>
</evidence>
<organism evidence="2 3">
    <name type="scientific">Hyaloscypha bicolor E</name>
    <dbReference type="NCBI Taxonomy" id="1095630"/>
    <lineage>
        <taxon>Eukaryota</taxon>
        <taxon>Fungi</taxon>
        <taxon>Dikarya</taxon>
        <taxon>Ascomycota</taxon>
        <taxon>Pezizomycotina</taxon>
        <taxon>Leotiomycetes</taxon>
        <taxon>Helotiales</taxon>
        <taxon>Hyaloscyphaceae</taxon>
        <taxon>Hyaloscypha</taxon>
        <taxon>Hyaloscypha bicolor</taxon>
    </lineage>
</organism>
<keyword evidence="1" id="KW-0378">Hydrolase</keyword>
<dbReference type="Gene3D" id="3.40.50.1110">
    <property type="entry name" value="SGNH hydrolase"/>
    <property type="match status" value="1"/>
</dbReference>
<protein>
    <submittedName>
        <fullName evidence="2">Carbohydrate esterase family 16 protein</fullName>
    </submittedName>
</protein>
<reference evidence="2 3" key="1">
    <citation type="submission" date="2016-04" db="EMBL/GenBank/DDBJ databases">
        <title>A degradative enzymes factory behind the ericoid mycorrhizal symbiosis.</title>
        <authorList>
            <consortium name="DOE Joint Genome Institute"/>
            <person name="Martino E."/>
            <person name="Morin E."/>
            <person name="Grelet G."/>
            <person name="Kuo A."/>
            <person name="Kohler A."/>
            <person name="Daghino S."/>
            <person name="Barry K."/>
            <person name="Choi C."/>
            <person name="Cichocki N."/>
            <person name="Clum A."/>
            <person name="Copeland A."/>
            <person name="Hainaut M."/>
            <person name="Haridas S."/>
            <person name="Labutti K."/>
            <person name="Lindquist E."/>
            <person name="Lipzen A."/>
            <person name="Khouja H.-R."/>
            <person name="Murat C."/>
            <person name="Ohm R."/>
            <person name="Olson A."/>
            <person name="Spatafora J."/>
            <person name="Veneault-Fourrey C."/>
            <person name="Henrissat B."/>
            <person name="Grigoriev I."/>
            <person name="Martin F."/>
            <person name="Perotto S."/>
        </authorList>
    </citation>
    <scope>NUCLEOTIDE SEQUENCE [LARGE SCALE GENOMIC DNA]</scope>
    <source>
        <strain evidence="2 3">E</strain>
    </source>
</reference>
<dbReference type="InterPro" id="IPR001087">
    <property type="entry name" value="GDSL"/>
</dbReference>
<dbReference type="CDD" id="cd01846">
    <property type="entry name" value="fatty_acyltransferase_like"/>
    <property type="match status" value="1"/>
</dbReference>
<dbReference type="EMBL" id="KZ613912">
    <property type="protein sequence ID" value="PMD51394.1"/>
    <property type="molecule type" value="Genomic_DNA"/>
</dbReference>
<dbReference type="PANTHER" id="PTHR45648:SF22">
    <property type="entry name" value="GDSL LIPASE_ACYLHYDROLASE FAMILY PROTEIN (AFU_ORTHOLOGUE AFUA_4G14700)"/>
    <property type="match status" value="1"/>
</dbReference>
<keyword evidence="3" id="KW-1185">Reference proteome</keyword>
<evidence type="ECO:0000256" key="1">
    <source>
        <dbReference type="ARBA" id="ARBA00022801"/>
    </source>
</evidence>
<gene>
    <name evidence="2" type="ORF">K444DRAFT_647560</name>
</gene>
<dbReference type="STRING" id="1095630.A0A2J6SKW7"/>
<proteinExistence type="predicted"/>
<dbReference type="InterPro" id="IPR051058">
    <property type="entry name" value="GDSL_Est/Lipase"/>
</dbReference>
<dbReference type="GeneID" id="36593434"/>
<dbReference type="RefSeq" id="XP_024728298.1">
    <property type="nucleotide sequence ID" value="XM_024885357.1"/>
</dbReference>
<dbReference type="GO" id="GO:0016788">
    <property type="term" value="F:hydrolase activity, acting on ester bonds"/>
    <property type="evidence" value="ECO:0007669"/>
    <property type="project" value="InterPro"/>
</dbReference>
<dbReference type="Pfam" id="PF00657">
    <property type="entry name" value="Lipase_GDSL"/>
    <property type="match status" value="1"/>
</dbReference>
<dbReference type="InParanoid" id="A0A2J6SKW7"/>